<evidence type="ECO:0000259" key="2">
    <source>
        <dbReference type="Pfam" id="PF07985"/>
    </source>
</evidence>
<accession>A0A376B3N4</accession>
<dbReference type="GO" id="GO:0005737">
    <property type="term" value="C:cytoplasm"/>
    <property type="evidence" value="ECO:0007669"/>
    <property type="project" value="TreeGrafter"/>
</dbReference>
<sequence>MFEQLCKSLIPYKNKIQYIRCLALGSFHQDIHARYQLALLLELIDYFLEAPGSVQDTSNIKTLYISIYDPVFTDEDKKYIKNLGTTQTRNNIKLQYWTINKLNPWLDVPAYTNNDNINLFFLPHADLDLTESVFKLEFPMLFLANNLLVHTDRFTQKALFETFPAISKAVQYLPQKKNDKTKNTANKCNNDHDGFVMVQHTKNNNRNVRAKSRRQSQERFLKNNENPSEDLDYFSINSDINACSILCDFDKGNSLKDMPWMNSFSDLSLHILRTE</sequence>
<name>A0A376B3N4_9ASCO</name>
<dbReference type="PANTHER" id="PTHR28626">
    <property type="entry name" value="SRR1-LIKE PROTEIN"/>
    <property type="match status" value="1"/>
</dbReference>
<gene>
    <name evidence="3" type="ORF">SCODWIG_00855</name>
</gene>
<dbReference type="VEuPathDB" id="FungiDB:SCODWIG_00855"/>
<dbReference type="EMBL" id="UFAJ01000090">
    <property type="protein sequence ID" value="SSD59094.1"/>
    <property type="molecule type" value="Genomic_DNA"/>
</dbReference>
<evidence type="ECO:0000256" key="1">
    <source>
        <dbReference type="ARBA" id="ARBA00009856"/>
    </source>
</evidence>
<dbReference type="InterPro" id="IPR012942">
    <property type="entry name" value="SRR1-like"/>
</dbReference>
<evidence type="ECO:0000313" key="3">
    <source>
        <dbReference type="EMBL" id="SSD59094.1"/>
    </source>
</evidence>
<dbReference type="Pfam" id="PF07985">
    <property type="entry name" value="SRR1"/>
    <property type="match status" value="1"/>
</dbReference>
<keyword evidence="4" id="KW-1185">Reference proteome</keyword>
<dbReference type="GO" id="GO:0005634">
    <property type="term" value="C:nucleus"/>
    <property type="evidence" value="ECO:0007669"/>
    <property type="project" value="TreeGrafter"/>
</dbReference>
<organism evidence="3 4">
    <name type="scientific">Saccharomycodes ludwigii</name>
    <dbReference type="NCBI Taxonomy" id="36035"/>
    <lineage>
        <taxon>Eukaryota</taxon>
        <taxon>Fungi</taxon>
        <taxon>Dikarya</taxon>
        <taxon>Ascomycota</taxon>
        <taxon>Saccharomycotina</taxon>
        <taxon>Saccharomycetes</taxon>
        <taxon>Saccharomycodales</taxon>
        <taxon>Saccharomycodaceae</taxon>
        <taxon>Saccharomycodes</taxon>
    </lineage>
</organism>
<proteinExistence type="inferred from homology"/>
<dbReference type="PANTHER" id="PTHR28626:SF3">
    <property type="entry name" value="SRR1-LIKE PROTEIN"/>
    <property type="match status" value="1"/>
</dbReference>
<feature type="domain" description="SRR1-like" evidence="2">
    <location>
        <begin position="7"/>
        <end position="271"/>
    </location>
</feature>
<dbReference type="Proteomes" id="UP000262825">
    <property type="component" value="Unassembled WGS sequence"/>
</dbReference>
<dbReference type="InterPro" id="IPR040044">
    <property type="entry name" value="SRR1L"/>
</dbReference>
<evidence type="ECO:0000313" key="4">
    <source>
        <dbReference type="Proteomes" id="UP000262825"/>
    </source>
</evidence>
<protein>
    <submittedName>
        <fullName evidence="3">Related to SRR1-like protein BER1</fullName>
    </submittedName>
</protein>
<comment type="similarity">
    <text evidence="1">Belongs to the SRR1 family.</text>
</comment>
<dbReference type="AlphaFoldDB" id="A0A376B3N4"/>
<reference evidence="4" key="1">
    <citation type="submission" date="2018-06" db="EMBL/GenBank/DDBJ databases">
        <authorList>
            <person name="Guldener U."/>
        </authorList>
    </citation>
    <scope>NUCLEOTIDE SEQUENCE [LARGE SCALE GENOMIC DNA]</scope>
    <source>
        <strain evidence="4">UTAD17</strain>
    </source>
</reference>